<evidence type="ECO:0000259" key="1">
    <source>
        <dbReference type="Pfam" id="PF07833"/>
    </source>
</evidence>
<keyword evidence="3" id="KW-1185">Reference proteome</keyword>
<organism evidence="2 3">
    <name type="scientific">Paenibacillus sediminis</name>
    <dbReference type="NCBI Taxonomy" id="664909"/>
    <lineage>
        <taxon>Bacteria</taxon>
        <taxon>Bacillati</taxon>
        <taxon>Bacillota</taxon>
        <taxon>Bacilli</taxon>
        <taxon>Bacillales</taxon>
        <taxon>Paenibacillaceae</taxon>
        <taxon>Paenibacillus</taxon>
    </lineage>
</organism>
<feature type="domain" description="Copper amine oxidase-like N-terminal" evidence="1">
    <location>
        <begin position="413"/>
        <end position="514"/>
    </location>
</feature>
<dbReference type="RefSeq" id="WP_209845461.1">
    <property type="nucleotide sequence ID" value="NZ_CBCRVE010000001.1"/>
</dbReference>
<name>A0ABS4H001_9BACL</name>
<dbReference type="InterPro" id="IPR012854">
    <property type="entry name" value="Cu_amine_oxidase-like_N"/>
</dbReference>
<dbReference type="Pfam" id="PF07833">
    <property type="entry name" value="Cu_amine_oxidN1"/>
    <property type="match status" value="1"/>
</dbReference>
<gene>
    <name evidence="2" type="ORF">J2Z20_000709</name>
</gene>
<proteinExistence type="predicted"/>
<dbReference type="EMBL" id="JAGGKP010000001">
    <property type="protein sequence ID" value="MBP1935848.1"/>
    <property type="molecule type" value="Genomic_DNA"/>
</dbReference>
<protein>
    <recommendedName>
        <fullName evidence="1">Copper amine oxidase-like N-terminal domain-containing protein</fullName>
    </recommendedName>
</protein>
<dbReference type="PROSITE" id="PS51257">
    <property type="entry name" value="PROKAR_LIPOPROTEIN"/>
    <property type="match status" value="1"/>
</dbReference>
<reference evidence="2 3" key="1">
    <citation type="submission" date="2021-03" db="EMBL/GenBank/DDBJ databases">
        <title>Genomic Encyclopedia of Type Strains, Phase IV (KMG-IV): sequencing the most valuable type-strain genomes for metagenomic binning, comparative biology and taxonomic classification.</title>
        <authorList>
            <person name="Goeker M."/>
        </authorList>
    </citation>
    <scope>NUCLEOTIDE SEQUENCE [LARGE SCALE GENOMIC DNA]</scope>
    <source>
        <strain evidence="2 3">DSM 23491</strain>
    </source>
</reference>
<dbReference type="SUPFAM" id="SSF55383">
    <property type="entry name" value="Copper amine oxidase, domain N"/>
    <property type="match status" value="1"/>
</dbReference>
<accession>A0ABS4H001</accession>
<comment type="caution">
    <text evidence="2">The sequence shown here is derived from an EMBL/GenBank/DDBJ whole genome shotgun (WGS) entry which is preliminary data.</text>
</comment>
<dbReference type="InterPro" id="IPR036582">
    <property type="entry name" value="Mao_N_sf"/>
</dbReference>
<sequence>MRRFKAGIALTLVLLLIFVAGCQSVGGLDVNKVLTDNLSVKSGESKQSLKLEIVPSDGKLSQEDQKMIDLLNSISLTIDSAKVQDPSNVSLKGTLNIEKKALPFHISIDEKEMLFWVDGAKKPISIDLSAAQAAGAGLNTKISNENAIKAVTDLYGFIFKHAPNPETISVSSVTDSVYGESLPLTKLHVEIRGDELVGLVKTFLTSVSKDEQGLKELINTLYDVYYPVYEELNAELGDANSGFGTEESVMKDKETATLYFYNQLKEALDKLLADYDKDVNQLFEQSPELKEVLSKETVLKLDIFVDSKLRVRKQNMDLNIQLPKVDGLPIKQIKVHSASENWNVNEPVTIDKVDTKNGVFAVNENTMDSINGIKILNNFDRNSESYHMLREDMKLGQQFIVLDIPQSKNVNSSTPSPKLMNNTTFVPLRYVSEQLEANVSWNAKTKEVTIVDDLTGSKIVLKSGSKQGLVNNAVHKMTQPVTIIKGSTYVPIRFVAESLEATVNFNREEGIITIERH</sequence>
<dbReference type="Gene3D" id="3.30.457.10">
    <property type="entry name" value="Copper amine oxidase-like, N-terminal domain"/>
    <property type="match status" value="1"/>
</dbReference>
<dbReference type="Proteomes" id="UP001519273">
    <property type="component" value="Unassembled WGS sequence"/>
</dbReference>
<evidence type="ECO:0000313" key="2">
    <source>
        <dbReference type="EMBL" id="MBP1935848.1"/>
    </source>
</evidence>
<evidence type="ECO:0000313" key="3">
    <source>
        <dbReference type="Proteomes" id="UP001519273"/>
    </source>
</evidence>